<reference evidence="2" key="1">
    <citation type="journal article" date="2020" name="Cell">
        <title>Large-Scale Comparative Analyses of Tick Genomes Elucidate Their Genetic Diversity and Vector Capacities.</title>
        <authorList>
            <consortium name="Tick Genome and Microbiome Consortium (TIGMIC)"/>
            <person name="Jia N."/>
            <person name="Wang J."/>
            <person name="Shi W."/>
            <person name="Du L."/>
            <person name="Sun Y."/>
            <person name="Zhan W."/>
            <person name="Jiang J.F."/>
            <person name="Wang Q."/>
            <person name="Zhang B."/>
            <person name="Ji P."/>
            <person name="Bell-Sakyi L."/>
            <person name="Cui X.M."/>
            <person name="Yuan T.T."/>
            <person name="Jiang B.G."/>
            <person name="Yang W.F."/>
            <person name="Lam T.T."/>
            <person name="Chang Q.C."/>
            <person name="Ding S.J."/>
            <person name="Wang X.J."/>
            <person name="Zhu J.G."/>
            <person name="Ruan X.D."/>
            <person name="Zhao L."/>
            <person name="Wei J.T."/>
            <person name="Ye R.Z."/>
            <person name="Que T.C."/>
            <person name="Du C.H."/>
            <person name="Zhou Y.H."/>
            <person name="Cheng J.X."/>
            <person name="Dai P.F."/>
            <person name="Guo W.B."/>
            <person name="Han X.H."/>
            <person name="Huang E.J."/>
            <person name="Li L.F."/>
            <person name="Wei W."/>
            <person name="Gao Y.C."/>
            <person name="Liu J.Z."/>
            <person name="Shao H.Z."/>
            <person name="Wang X."/>
            <person name="Wang C.C."/>
            <person name="Yang T.C."/>
            <person name="Huo Q.B."/>
            <person name="Li W."/>
            <person name="Chen H.Y."/>
            <person name="Chen S.E."/>
            <person name="Zhou L.G."/>
            <person name="Ni X.B."/>
            <person name="Tian J.H."/>
            <person name="Sheng Y."/>
            <person name="Liu T."/>
            <person name="Pan Y.S."/>
            <person name="Xia L.Y."/>
            <person name="Li J."/>
            <person name="Zhao F."/>
            <person name="Cao W.C."/>
        </authorList>
    </citation>
    <scope>NUCLEOTIDE SEQUENCE</scope>
    <source>
        <strain evidence="2">Rsan-2018</strain>
    </source>
</reference>
<evidence type="ECO:0000313" key="3">
    <source>
        <dbReference type="Proteomes" id="UP000821837"/>
    </source>
</evidence>
<accession>A0A9D4PJS5</accession>
<dbReference type="EMBL" id="JABSTV010001253">
    <property type="protein sequence ID" value="KAH7944119.1"/>
    <property type="molecule type" value="Genomic_DNA"/>
</dbReference>
<reference evidence="2" key="2">
    <citation type="submission" date="2021-09" db="EMBL/GenBank/DDBJ databases">
        <authorList>
            <person name="Jia N."/>
            <person name="Wang J."/>
            <person name="Shi W."/>
            <person name="Du L."/>
            <person name="Sun Y."/>
            <person name="Zhan W."/>
            <person name="Jiang J."/>
            <person name="Wang Q."/>
            <person name="Zhang B."/>
            <person name="Ji P."/>
            <person name="Sakyi L.B."/>
            <person name="Cui X."/>
            <person name="Yuan T."/>
            <person name="Jiang B."/>
            <person name="Yang W."/>
            <person name="Lam T.T.-Y."/>
            <person name="Chang Q."/>
            <person name="Ding S."/>
            <person name="Wang X."/>
            <person name="Zhu J."/>
            <person name="Ruan X."/>
            <person name="Zhao L."/>
            <person name="Wei J."/>
            <person name="Que T."/>
            <person name="Du C."/>
            <person name="Cheng J."/>
            <person name="Dai P."/>
            <person name="Han X."/>
            <person name="Huang E."/>
            <person name="Gao Y."/>
            <person name="Liu J."/>
            <person name="Shao H."/>
            <person name="Ye R."/>
            <person name="Li L."/>
            <person name="Wei W."/>
            <person name="Wang X."/>
            <person name="Wang C."/>
            <person name="Huo Q."/>
            <person name="Li W."/>
            <person name="Guo W."/>
            <person name="Chen H."/>
            <person name="Chen S."/>
            <person name="Zhou L."/>
            <person name="Zhou L."/>
            <person name="Ni X."/>
            <person name="Tian J."/>
            <person name="Zhou Y."/>
            <person name="Sheng Y."/>
            <person name="Liu T."/>
            <person name="Pan Y."/>
            <person name="Xia L."/>
            <person name="Li J."/>
            <person name="Zhao F."/>
            <person name="Cao W."/>
        </authorList>
    </citation>
    <scope>NUCLEOTIDE SEQUENCE</scope>
    <source>
        <strain evidence="2">Rsan-2018</strain>
        <tissue evidence="2">Larvae</tissue>
    </source>
</reference>
<feature type="region of interest" description="Disordered" evidence="1">
    <location>
        <begin position="76"/>
        <end position="99"/>
    </location>
</feature>
<dbReference type="Proteomes" id="UP000821837">
    <property type="component" value="Unassembled WGS sequence"/>
</dbReference>
<proteinExistence type="predicted"/>
<organism evidence="2 3">
    <name type="scientific">Rhipicephalus sanguineus</name>
    <name type="common">Brown dog tick</name>
    <name type="synonym">Ixodes sanguineus</name>
    <dbReference type="NCBI Taxonomy" id="34632"/>
    <lineage>
        <taxon>Eukaryota</taxon>
        <taxon>Metazoa</taxon>
        <taxon>Ecdysozoa</taxon>
        <taxon>Arthropoda</taxon>
        <taxon>Chelicerata</taxon>
        <taxon>Arachnida</taxon>
        <taxon>Acari</taxon>
        <taxon>Parasitiformes</taxon>
        <taxon>Ixodida</taxon>
        <taxon>Ixodoidea</taxon>
        <taxon>Ixodidae</taxon>
        <taxon>Rhipicephalinae</taxon>
        <taxon>Rhipicephalus</taxon>
        <taxon>Rhipicephalus</taxon>
    </lineage>
</organism>
<protein>
    <submittedName>
        <fullName evidence="2">Uncharacterized protein</fullName>
    </submittedName>
</protein>
<dbReference type="AlphaFoldDB" id="A0A9D4PJS5"/>
<sequence length="124" mass="13753">MPHFNPDVPDSPDRGLASSAVLLGLPICCEYGKCIAEQCSEGLQQRPAYCFPDGRVPMEEVVSKLTKKEADTAIWASSRDSRQWKHPTRRKMRIGKGPKILRTTEIGPSRALELGKEHCGKSDC</sequence>
<keyword evidence="3" id="KW-1185">Reference proteome</keyword>
<evidence type="ECO:0000313" key="2">
    <source>
        <dbReference type="EMBL" id="KAH7944119.1"/>
    </source>
</evidence>
<comment type="caution">
    <text evidence="2">The sequence shown here is derived from an EMBL/GenBank/DDBJ whole genome shotgun (WGS) entry which is preliminary data.</text>
</comment>
<evidence type="ECO:0000256" key="1">
    <source>
        <dbReference type="SAM" id="MobiDB-lite"/>
    </source>
</evidence>
<gene>
    <name evidence="2" type="ORF">HPB52_016056</name>
</gene>
<feature type="compositionally biased region" description="Basic residues" evidence="1">
    <location>
        <begin position="84"/>
        <end position="96"/>
    </location>
</feature>
<name>A0A9D4PJS5_RHISA</name>